<evidence type="ECO:0000256" key="1">
    <source>
        <dbReference type="ARBA" id="ARBA00022676"/>
    </source>
</evidence>
<dbReference type="STRING" id="2325.TKV_c23460"/>
<gene>
    <name evidence="4" type="ORF">TKV_c23460</name>
</gene>
<dbReference type="RefSeq" id="WP_049686035.1">
    <property type="nucleotide sequence ID" value="NZ_CP009170.1"/>
</dbReference>
<evidence type="ECO:0000313" key="4">
    <source>
        <dbReference type="EMBL" id="AIS53471.1"/>
    </source>
</evidence>
<dbReference type="PANTHER" id="PTHR34106:SF5">
    <property type="entry name" value="GLYCOSIDASE"/>
    <property type="match status" value="1"/>
</dbReference>
<sequence>MRDKELFVRYEKNPILTRDNIPYDANAVFNPGVIEFDGYVYLLCRVETKDGFSHLTLCKSRDGLTNWEIPDKPTLLPDENYNEEMWGLEDPRIVYLEDMGKYAITYVSFSPGGPVISLMLTEDFKRFERKGVLVPPEDKDGCLFPKKFKDGYALIHRPIIRGEGHIWISFSHDLTYWGKHQILLPARPGMWDCHRVGLGAPPIETEEGWLIIYHGIRYTASTAVYRVGLALLDLEEPQKVIRRSKEWVFAPQEEYERIGNAVNIVFPTGAIYRKEEDKLIIYYGAADTSIGVAFASLKDILDYLKSEKNA</sequence>
<dbReference type="InterPro" id="IPR007184">
    <property type="entry name" value="Mannoside_phosphorylase"/>
</dbReference>
<dbReference type="CDD" id="cd18615">
    <property type="entry name" value="GH130"/>
    <property type="match status" value="1"/>
</dbReference>
<dbReference type="Pfam" id="PF04041">
    <property type="entry name" value="Glyco_hydro_130"/>
    <property type="match status" value="1"/>
</dbReference>
<keyword evidence="5" id="KW-1185">Reference proteome</keyword>
<proteinExistence type="inferred from homology"/>
<dbReference type="GO" id="GO:0016757">
    <property type="term" value="F:glycosyltransferase activity"/>
    <property type="evidence" value="ECO:0007669"/>
    <property type="project" value="UniProtKB-KW"/>
</dbReference>
<evidence type="ECO:0000256" key="3">
    <source>
        <dbReference type="ARBA" id="ARBA00024356"/>
    </source>
</evidence>
<dbReference type="HOGENOM" id="CLU_046648_0_0_9"/>
<dbReference type="SUPFAM" id="SSF75005">
    <property type="entry name" value="Arabinanase/levansucrase/invertase"/>
    <property type="match status" value="1"/>
</dbReference>
<dbReference type="PANTHER" id="PTHR34106">
    <property type="entry name" value="GLYCOSIDASE"/>
    <property type="match status" value="1"/>
</dbReference>
<dbReference type="InterPro" id="IPR023296">
    <property type="entry name" value="Glyco_hydro_beta-prop_sf"/>
</dbReference>
<reference evidence="5" key="1">
    <citation type="journal article" date="2015" name="Genome Announc.">
        <title>Whole-Genome Sequences of 80 Environmental and Clinical Isolates of Burkholderia pseudomallei.</title>
        <authorList>
            <person name="Johnson S.L."/>
            <person name="Baker A.L."/>
            <person name="Chain P.S."/>
            <person name="Currie B.J."/>
            <person name="Daligault H.E."/>
            <person name="Davenport K.W."/>
            <person name="Davis C.B."/>
            <person name="Inglis T.J."/>
            <person name="Kaestli M."/>
            <person name="Koren S."/>
            <person name="Mayo M."/>
            <person name="Merritt A.J."/>
            <person name="Price E.P."/>
            <person name="Sarovich D.S."/>
            <person name="Warner J."/>
            <person name="Rosovitz M.J."/>
        </authorList>
    </citation>
    <scope>NUCLEOTIDE SEQUENCE [LARGE SCALE GENOMIC DNA]</scope>
    <source>
        <strain evidence="5">DSM 2030</strain>
    </source>
</reference>
<dbReference type="Gene3D" id="2.115.10.20">
    <property type="entry name" value="Glycosyl hydrolase domain, family 43"/>
    <property type="match status" value="1"/>
</dbReference>
<dbReference type="KEGG" id="tki:TKV_c23460"/>
<dbReference type="EC" id="2.4.1.319" evidence="4"/>
<organism evidence="4 5">
    <name type="scientific">Thermoanaerobacter kivui</name>
    <name type="common">Acetogenium kivui</name>
    <dbReference type="NCBI Taxonomy" id="2325"/>
    <lineage>
        <taxon>Bacteria</taxon>
        <taxon>Bacillati</taxon>
        <taxon>Bacillota</taxon>
        <taxon>Clostridia</taxon>
        <taxon>Thermoanaerobacterales</taxon>
        <taxon>Thermoanaerobacteraceae</taxon>
        <taxon>Thermoanaerobacter</taxon>
    </lineage>
</organism>
<comment type="similarity">
    <text evidence="3">Belongs to the glycosyl hydrolase 130 family.</text>
</comment>
<keyword evidence="1 4" id="KW-0328">Glycosyltransferase</keyword>
<evidence type="ECO:0000256" key="2">
    <source>
        <dbReference type="ARBA" id="ARBA00022679"/>
    </source>
</evidence>
<evidence type="ECO:0000313" key="5">
    <source>
        <dbReference type="Proteomes" id="UP000029669"/>
    </source>
</evidence>
<name>A0A097AUJ4_THEKI</name>
<dbReference type="PIRSF" id="PIRSF016202">
    <property type="entry name" value="PH1107"/>
    <property type="match status" value="1"/>
</dbReference>
<protein>
    <submittedName>
        <fullName evidence="4">Beta-1,4-mannooligosaccharide phosphorylase</fullName>
        <ecNumber evidence="4">2.4.1.319</ecNumber>
    </submittedName>
</protein>
<dbReference type="AlphaFoldDB" id="A0A097AUJ4"/>
<dbReference type="Proteomes" id="UP000029669">
    <property type="component" value="Chromosome"/>
</dbReference>
<dbReference type="eggNOG" id="COG2152">
    <property type="taxonomic scope" value="Bacteria"/>
</dbReference>
<dbReference type="EMBL" id="CP009170">
    <property type="protein sequence ID" value="AIS53471.1"/>
    <property type="molecule type" value="Genomic_DNA"/>
</dbReference>
<accession>A0A097AUJ4</accession>
<keyword evidence="2 4" id="KW-0808">Transferase</keyword>
<dbReference type="OrthoDB" id="9759709at2"/>